<protein>
    <submittedName>
        <fullName evidence="1">Uncharacterized protein</fullName>
    </submittedName>
</protein>
<comment type="caution">
    <text evidence="1">The sequence shown here is derived from an EMBL/GenBank/DDBJ whole genome shotgun (WGS) entry which is preliminary data.</text>
</comment>
<sequence>MLESFRGFYSAVFETKEICTQDLPFCTVLCTSFGLFKKCLVSSDHRWLYQRTSNEKELPRAVVTQQVSESKCGSAATFPLYSR</sequence>
<keyword evidence="2" id="KW-1185">Reference proteome</keyword>
<accession>A0AAD4X6V2</accession>
<gene>
    <name evidence="1" type="ORF">MKW98_028925</name>
</gene>
<dbReference type="Proteomes" id="UP001202328">
    <property type="component" value="Unassembled WGS sequence"/>
</dbReference>
<evidence type="ECO:0000313" key="2">
    <source>
        <dbReference type="Proteomes" id="UP001202328"/>
    </source>
</evidence>
<dbReference type="EMBL" id="JAJJMB010014829">
    <property type="protein sequence ID" value="KAI3857661.1"/>
    <property type="molecule type" value="Genomic_DNA"/>
</dbReference>
<evidence type="ECO:0000313" key="1">
    <source>
        <dbReference type="EMBL" id="KAI3857661.1"/>
    </source>
</evidence>
<dbReference type="AlphaFoldDB" id="A0AAD4X6V2"/>
<proteinExistence type="predicted"/>
<organism evidence="1 2">
    <name type="scientific">Papaver atlanticum</name>
    <dbReference type="NCBI Taxonomy" id="357466"/>
    <lineage>
        <taxon>Eukaryota</taxon>
        <taxon>Viridiplantae</taxon>
        <taxon>Streptophyta</taxon>
        <taxon>Embryophyta</taxon>
        <taxon>Tracheophyta</taxon>
        <taxon>Spermatophyta</taxon>
        <taxon>Magnoliopsida</taxon>
        <taxon>Ranunculales</taxon>
        <taxon>Papaveraceae</taxon>
        <taxon>Papaveroideae</taxon>
        <taxon>Papaver</taxon>
    </lineage>
</organism>
<name>A0AAD4X6V2_9MAGN</name>
<reference evidence="1" key="1">
    <citation type="submission" date="2022-04" db="EMBL/GenBank/DDBJ databases">
        <title>A functionally conserved STORR gene fusion in Papaver species that diverged 16.8 million years ago.</title>
        <authorList>
            <person name="Catania T."/>
        </authorList>
    </citation>
    <scope>NUCLEOTIDE SEQUENCE</scope>
    <source>
        <strain evidence="1">S-188037</strain>
    </source>
</reference>